<dbReference type="AlphaFoldDB" id="A0A840QRE2"/>
<evidence type="ECO:0000313" key="6">
    <source>
        <dbReference type="EMBL" id="MBB5173919.1"/>
    </source>
</evidence>
<feature type="binding site" evidence="5">
    <location>
        <position position="67"/>
    </location>
    <ligand>
        <name>a divalent metal cation</name>
        <dbReference type="ChEBI" id="CHEBI:60240"/>
        <label>1</label>
    </ligand>
</feature>
<protein>
    <recommendedName>
        <fullName evidence="2 4">GTP cyclohydrolase 1 type 2 homolog</fullName>
    </recommendedName>
</protein>
<feature type="binding site" evidence="5">
    <location>
        <position position="106"/>
    </location>
    <ligand>
        <name>a divalent metal cation</name>
        <dbReference type="ChEBI" id="CHEBI:60240"/>
        <label>1</label>
    </ligand>
</feature>
<proteinExistence type="inferred from homology"/>
<dbReference type="FunFam" id="3.30.70.120:FF:000006">
    <property type="entry name" value="GTP cyclohydrolase 1 type 2 homolog"/>
    <property type="match status" value="1"/>
</dbReference>
<dbReference type="SUPFAM" id="SSF102705">
    <property type="entry name" value="NIF3 (NGG1p interacting factor 3)-like"/>
    <property type="match status" value="1"/>
</dbReference>
<dbReference type="PANTHER" id="PTHR13799">
    <property type="entry name" value="NGG1 INTERACTING FACTOR 3"/>
    <property type="match status" value="1"/>
</dbReference>
<accession>A0A840QRE2</accession>
<keyword evidence="7" id="KW-1185">Reference proteome</keyword>
<gene>
    <name evidence="6" type="ORF">HNQ41_002109</name>
</gene>
<evidence type="ECO:0000256" key="1">
    <source>
        <dbReference type="ARBA" id="ARBA00006964"/>
    </source>
</evidence>
<dbReference type="PANTHER" id="PTHR13799:SF14">
    <property type="entry name" value="GTP CYCLOHYDROLASE 1 TYPE 2 HOMOLOG"/>
    <property type="match status" value="1"/>
</dbReference>
<reference evidence="6 7" key="1">
    <citation type="submission" date="2020-08" db="EMBL/GenBank/DDBJ databases">
        <title>Genomic Encyclopedia of Type Strains, Phase IV (KMG-IV): sequencing the most valuable type-strain genomes for metagenomic binning, comparative biology and taxonomic classification.</title>
        <authorList>
            <person name="Goeker M."/>
        </authorList>
    </citation>
    <scope>NUCLEOTIDE SEQUENCE [LARGE SCALE GENOMIC DNA]</scope>
    <source>
        <strain evidence="6 7">DSM 24696</strain>
    </source>
</reference>
<dbReference type="Gene3D" id="3.40.1390.30">
    <property type="entry name" value="NIF3 (NGG1p interacting factor 3)-like"/>
    <property type="match status" value="1"/>
</dbReference>
<name>A0A840QRE2_9BACI</name>
<evidence type="ECO:0000313" key="7">
    <source>
        <dbReference type="Proteomes" id="UP000551878"/>
    </source>
</evidence>
<feature type="binding site" evidence="5">
    <location>
        <position position="68"/>
    </location>
    <ligand>
        <name>a divalent metal cation</name>
        <dbReference type="ChEBI" id="CHEBI:60240"/>
        <label>1</label>
    </ligand>
</feature>
<comment type="caution">
    <text evidence="6">The sequence shown here is derived from an EMBL/GenBank/DDBJ whole genome shotgun (WGS) entry which is preliminary data.</text>
</comment>
<dbReference type="GO" id="GO:0046872">
    <property type="term" value="F:metal ion binding"/>
    <property type="evidence" value="ECO:0007669"/>
    <property type="project" value="UniProtKB-UniRule"/>
</dbReference>
<keyword evidence="3 4" id="KW-0479">Metal-binding</keyword>
<organism evidence="6 7">
    <name type="scientific">Texcoconibacillus texcoconensis</name>
    <dbReference type="NCBI Taxonomy" id="1095777"/>
    <lineage>
        <taxon>Bacteria</taxon>
        <taxon>Bacillati</taxon>
        <taxon>Bacillota</taxon>
        <taxon>Bacilli</taxon>
        <taxon>Bacillales</taxon>
        <taxon>Bacillaceae</taxon>
        <taxon>Texcoconibacillus</taxon>
    </lineage>
</organism>
<evidence type="ECO:0000256" key="2">
    <source>
        <dbReference type="ARBA" id="ARBA00022112"/>
    </source>
</evidence>
<dbReference type="Pfam" id="PF01784">
    <property type="entry name" value="DUF34_NIF3"/>
    <property type="match status" value="1"/>
</dbReference>
<evidence type="ECO:0000256" key="3">
    <source>
        <dbReference type="ARBA" id="ARBA00022723"/>
    </source>
</evidence>
<dbReference type="Proteomes" id="UP000551878">
    <property type="component" value="Unassembled WGS sequence"/>
</dbReference>
<dbReference type="InterPro" id="IPR017221">
    <property type="entry name" value="DUF34/NIF3_bac"/>
</dbReference>
<dbReference type="Gene3D" id="3.30.70.120">
    <property type="match status" value="1"/>
</dbReference>
<dbReference type="FunFam" id="3.40.1390.30:FF:000001">
    <property type="entry name" value="GTP cyclohydrolase 1 type 2"/>
    <property type="match status" value="1"/>
</dbReference>
<evidence type="ECO:0000256" key="5">
    <source>
        <dbReference type="PIRSR" id="PIRSR602678-1"/>
    </source>
</evidence>
<comment type="similarity">
    <text evidence="1 4">Belongs to the GTP cyclohydrolase I type 2/NIF3 family.</text>
</comment>
<sequence>MKAVNGQRLIEKFESWSPKSLAVEGDNVGLQIGTLNKPIKKVLVTLDVLEDVVDEAIEQEVDMIIAHHPILFKPLKTLDVSTPYGRMVEKLIKHDVTVYAAHTNLDIAQGGVNDLMAEALGLANTEVLVETTTDPLKKLVVFVPEEQAAEVREAIGNAGAGFIGDYSHCTFNTQGTGTFKPGDATNPFIGEQGEMTFVSEVKLESVFPASKQKQVLKAMEKAHPYEEVAYDVYAMDQPGETKGLGRIGKLAAEETLEAFVERVKAAFSVDHLRVVGDLQRPIRKVAVLGGTGNKYMRHAIRKGADVYVTGDVDYHIAHDAQMDGLAIADPGHNVEKVMKEGVKKKIEAQLQEEGYNGTAVIVSTVHTDPFTFV</sequence>
<dbReference type="EMBL" id="JACHHB010000009">
    <property type="protein sequence ID" value="MBB5173919.1"/>
    <property type="molecule type" value="Genomic_DNA"/>
</dbReference>
<evidence type="ECO:0000256" key="4">
    <source>
        <dbReference type="PIRNR" id="PIRNR037489"/>
    </source>
</evidence>
<dbReference type="InterPro" id="IPR002678">
    <property type="entry name" value="DUF34/NIF3"/>
</dbReference>
<dbReference type="InterPro" id="IPR015867">
    <property type="entry name" value="N-reg_PII/ATP_PRibTrfase_C"/>
</dbReference>
<dbReference type="NCBIfam" id="TIGR00486">
    <property type="entry name" value="YbgI_SA1388"/>
    <property type="match status" value="1"/>
</dbReference>
<dbReference type="InterPro" id="IPR036069">
    <property type="entry name" value="DUF34/NIF3_sf"/>
</dbReference>
<dbReference type="GO" id="GO:0005737">
    <property type="term" value="C:cytoplasm"/>
    <property type="evidence" value="ECO:0007669"/>
    <property type="project" value="TreeGrafter"/>
</dbReference>
<feature type="binding site" evidence="5">
    <location>
        <position position="332"/>
    </location>
    <ligand>
        <name>a divalent metal cation</name>
        <dbReference type="ChEBI" id="CHEBI:60240"/>
        <label>1</label>
    </ligand>
</feature>
<feature type="binding site" evidence="5">
    <location>
        <position position="335"/>
    </location>
    <ligand>
        <name>a divalent metal cation</name>
        <dbReference type="ChEBI" id="CHEBI:60240"/>
        <label>1</label>
    </ligand>
</feature>
<dbReference type="PIRSF" id="PIRSF037489">
    <property type="entry name" value="UCP037489_NIF3_YqfO"/>
    <property type="match status" value="1"/>
</dbReference>